<dbReference type="EMBL" id="JAUQTB010000001">
    <property type="protein sequence ID" value="MDO7905055.1"/>
    <property type="molecule type" value="Genomic_DNA"/>
</dbReference>
<name>A0ABT9C736_9BACL</name>
<reference evidence="1 2" key="1">
    <citation type="submission" date="2023-07" db="EMBL/GenBank/DDBJ databases">
        <title>Paenibacillus sp. JX-17 nov. isolated from soil.</title>
        <authorList>
            <person name="Wan Y."/>
            <person name="Liu B."/>
        </authorList>
    </citation>
    <scope>NUCLEOTIDE SEQUENCE [LARGE SCALE GENOMIC DNA]</scope>
    <source>
        <strain evidence="1 2">JX-17</strain>
    </source>
</reference>
<dbReference type="Gene3D" id="3.80.10.10">
    <property type="entry name" value="Ribonuclease Inhibitor"/>
    <property type="match status" value="1"/>
</dbReference>
<sequence>MTEVKLKVDYDEYENGVRITKLIEDLSSQPDSAQLTSLIIGDWGQAYENSSEDVVRSLVEHHDRFPSLRKLFIGDMGFEECEVSWIVQTDLSPLLAAYPQLESFRIKGSNGLALTNLKHENLKELVIICGGLGSDVLQQIAEASLPQLEHLELYLGVDEYGFDGGLENLLPLIEPGKFPKLTFLGLKNSEIQDEIAEALADAPILDQLETLDLSDGTLSDQGAEALIQSDRIKRLKHLDLHHHYMSDDMVKRWTETGISVDVSEQEKADDENDWRYPSITE</sequence>
<proteinExistence type="predicted"/>
<keyword evidence="2" id="KW-1185">Reference proteome</keyword>
<dbReference type="Proteomes" id="UP001240171">
    <property type="component" value="Unassembled WGS sequence"/>
</dbReference>
<protein>
    <submittedName>
        <fullName evidence="1">STM4015 family protein</fullName>
    </submittedName>
</protein>
<accession>A0ABT9C736</accession>
<dbReference type="PANTHER" id="PTHR38926:SF5">
    <property type="entry name" value="F-BOX AND LEUCINE-RICH REPEAT PROTEIN 6"/>
    <property type="match status" value="1"/>
</dbReference>
<dbReference type="NCBIfam" id="NF038076">
    <property type="entry name" value="fam_STM4015"/>
    <property type="match status" value="1"/>
</dbReference>
<dbReference type="Pfam" id="PF13516">
    <property type="entry name" value="LRR_6"/>
    <property type="match status" value="1"/>
</dbReference>
<dbReference type="InterPro" id="IPR047722">
    <property type="entry name" value="STM4015-like"/>
</dbReference>
<organism evidence="1 2">
    <name type="scientific">Paenibacillus lacisoli</name>
    <dbReference type="NCBI Taxonomy" id="3064525"/>
    <lineage>
        <taxon>Bacteria</taxon>
        <taxon>Bacillati</taxon>
        <taxon>Bacillota</taxon>
        <taxon>Bacilli</taxon>
        <taxon>Bacillales</taxon>
        <taxon>Paenibacillaceae</taxon>
        <taxon>Paenibacillus</taxon>
    </lineage>
</organism>
<gene>
    <name evidence="1" type="ORF">Q5741_01345</name>
</gene>
<dbReference type="InterPro" id="IPR001611">
    <property type="entry name" value="Leu-rich_rpt"/>
</dbReference>
<dbReference type="SUPFAM" id="SSF52047">
    <property type="entry name" value="RNI-like"/>
    <property type="match status" value="1"/>
</dbReference>
<dbReference type="InterPro" id="IPR032675">
    <property type="entry name" value="LRR_dom_sf"/>
</dbReference>
<evidence type="ECO:0000313" key="1">
    <source>
        <dbReference type="EMBL" id="MDO7905055.1"/>
    </source>
</evidence>
<dbReference type="RefSeq" id="WP_305022241.1">
    <property type="nucleotide sequence ID" value="NZ_JAUQTB010000001.1"/>
</dbReference>
<comment type="caution">
    <text evidence="1">The sequence shown here is derived from an EMBL/GenBank/DDBJ whole genome shotgun (WGS) entry which is preliminary data.</text>
</comment>
<dbReference type="PANTHER" id="PTHR38926">
    <property type="entry name" value="F-BOX DOMAIN CONTAINING PROTEIN, EXPRESSED"/>
    <property type="match status" value="1"/>
</dbReference>
<evidence type="ECO:0000313" key="2">
    <source>
        <dbReference type="Proteomes" id="UP001240171"/>
    </source>
</evidence>